<dbReference type="SUPFAM" id="SSF50630">
    <property type="entry name" value="Acid proteases"/>
    <property type="match status" value="1"/>
</dbReference>
<keyword evidence="3" id="KW-0378">Hydrolase</keyword>
<dbReference type="Proteomes" id="UP001293593">
    <property type="component" value="Unassembled WGS sequence"/>
</dbReference>
<comment type="caution">
    <text evidence="5">The sequence shown here is derived from an EMBL/GenBank/DDBJ whole genome shotgun (WGS) entry which is preliminary data.</text>
</comment>
<proteinExistence type="inferred from homology"/>
<dbReference type="PANTHER" id="PTHR47967">
    <property type="entry name" value="OS07G0603500 PROTEIN-RELATED"/>
    <property type="match status" value="1"/>
</dbReference>
<dbReference type="GO" id="GO:0008233">
    <property type="term" value="F:peptidase activity"/>
    <property type="evidence" value="ECO:0007669"/>
    <property type="project" value="UniProtKB-KW"/>
</dbReference>
<dbReference type="Pfam" id="PF14543">
    <property type="entry name" value="TAXi_N"/>
    <property type="match status" value="1"/>
</dbReference>
<name>A0AAE1TJE9_9FABA</name>
<evidence type="ECO:0000259" key="4">
    <source>
        <dbReference type="Pfam" id="PF14543"/>
    </source>
</evidence>
<dbReference type="InterPro" id="IPR051708">
    <property type="entry name" value="Plant_Aspart_Prot_A1"/>
</dbReference>
<evidence type="ECO:0000256" key="3">
    <source>
        <dbReference type="ARBA" id="ARBA00022801"/>
    </source>
</evidence>
<organism evidence="5 6">
    <name type="scientific">Acacia crassicarpa</name>
    <name type="common">northern wattle</name>
    <dbReference type="NCBI Taxonomy" id="499986"/>
    <lineage>
        <taxon>Eukaryota</taxon>
        <taxon>Viridiplantae</taxon>
        <taxon>Streptophyta</taxon>
        <taxon>Embryophyta</taxon>
        <taxon>Tracheophyta</taxon>
        <taxon>Spermatophyta</taxon>
        <taxon>Magnoliopsida</taxon>
        <taxon>eudicotyledons</taxon>
        <taxon>Gunneridae</taxon>
        <taxon>Pentapetalae</taxon>
        <taxon>rosids</taxon>
        <taxon>fabids</taxon>
        <taxon>Fabales</taxon>
        <taxon>Fabaceae</taxon>
        <taxon>Caesalpinioideae</taxon>
        <taxon>mimosoid clade</taxon>
        <taxon>Acacieae</taxon>
        <taxon>Acacia</taxon>
    </lineage>
</organism>
<accession>A0AAE1TJE9</accession>
<evidence type="ECO:0000313" key="5">
    <source>
        <dbReference type="EMBL" id="KAK4285605.1"/>
    </source>
</evidence>
<evidence type="ECO:0000313" key="6">
    <source>
        <dbReference type="Proteomes" id="UP001293593"/>
    </source>
</evidence>
<dbReference type="InterPro" id="IPR032861">
    <property type="entry name" value="TAXi_N"/>
</dbReference>
<keyword evidence="2" id="KW-0645">Protease</keyword>
<dbReference type="PANTHER" id="PTHR47967:SF69">
    <property type="entry name" value="ASPARTIC PROTEINASE NANA, CHLOROPLAST"/>
    <property type="match status" value="1"/>
</dbReference>
<dbReference type="GO" id="GO:0006508">
    <property type="term" value="P:proteolysis"/>
    <property type="evidence" value="ECO:0007669"/>
    <property type="project" value="UniProtKB-KW"/>
</dbReference>
<keyword evidence="6" id="KW-1185">Reference proteome</keyword>
<protein>
    <recommendedName>
        <fullName evidence="4">Xylanase inhibitor N-terminal domain-containing protein</fullName>
    </recommendedName>
</protein>
<dbReference type="AlphaFoldDB" id="A0AAE1TJE9"/>
<sequence>MSKTYKQLTCGDPECKSDDIIDLGADECRHRSENCTYTYMYAHGTIAYGDFGTDVVTLGLTKREKEGTLDGMMIGCTTEMEFGSDDEGDGFRFTDGILG</sequence>
<evidence type="ECO:0000256" key="2">
    <source>
        <dbReference type="ARBA" id="ARBA00022670"/>
    </source>
</evidence>
<evidence type="ECO:0000256" key="1">
    <source>
        <dbReference type="ARBA" id="ARBA00007447"/>
    </source>
</evidence>
<dbReference type="InterPro" id="IPR021109">
    <property type="entry name" value="Peptidase_aspartic_dom_sf"/>
</dbReference>
<dbReference type="EMBL" id="JAWXYG010000001">
    <property type="protein sequence ID" value="KAK4285605.1"/>
    <property type="molecule type" value="Genomic_DNA"/>
</dbReference>
<comment type="similarity">
    <text evidence="1">Belongs to the peptidase A1 family.</text>
</comment>
<feature type="domain" description="Xylanase inhibitor N-terminal" evidence="4">
    <location>
        <begin position="2"/>
        <end position="99"/>
    </location>
</feature>
<gene>
    <name evidence="5" type="ORF">QN277_002281</name>
</gene>
<dbReference type="Gene3D" id="2.40.70.10">
    <property type="entry name" value="Acid Proteases"/>
    <property type="match status" value="1"/>
</dbReference>
<reference evidence="5" key="1">
    <citation type="submission" date="2023-10" db="EMBL/GenBank/DDBJ databases">
        <title>Chromosome-level genome of the transformable northern wattle, Acacia crassicarpa.</title>
        <authorList>
            <person name="Massaro I."/>
            <person name="Sinha N.R."/>
            <person name="Poethig S."/>
            <person name="Leichty A.R."/>
        </authorList>
    </citation>
    <scope>NUCLEOTIDE SEQUENCE</scope>
    <source>
        <strain evidence="5">Acra3RX</strain>
        <tissue evidence="5">Leaf</tissue>
    </source>
</reference>